<evidence type="ECO:0000313" key="2">
    <source>
        <dbReference type="EMBL" id="PJF18889.1"/>
    </source>
</evidence>
<dbReference type="PANTHER" id="PTHR13609">
    <property type="entry name" value="UBIQUITIN DOMAIN CONTAINING 1 PROTEIN-RELATED"/>
    <property type="match status" value="1"/>
</dbReference>
<dbReference type="OrthoDB" id="1640476at2759"/>
<dbReference type="Proteomes" id="UP000240830">
    <property type="component" value="Unassembled WGS sequence"/>
</dbReference>
<dbReference type="InterPro" id="IPR032752">
    <property type="entry name" value="DC-UbP/UBTD2_N"/>
</dbReference>
<name>A0A2H9TME6_9FUNG</name>
<evidence type="ECO:0000259" key="1">
    <source>
        <dbReference type="Pfam" id="PF16455"/>
    </source>
</evidence>
<protein>
    <submittedName>
        <fullName evidence="2">Ubiquitin domain-containing protein 1-like protein</fullName>
    </submittedName>
</protein>
<dbReference type="EMBL" id="MTSL01000097">
    <property type="protein sequence ID" value="PJF18889.1"/>
    <property type="molecule type" value="Genomic_DNA"/>
</dbReference>
<comment type="caution">
    <text evidence="2">The sequence shown here is derived from an EMBL/GenBank/DDBJ whole genome shotgun (WGS) entry which is preliminary data.</text>
</comment>
<keyword evidence="3" id="KW-1185">Reference proteome</keyword>
<feature type="domain" description="DC-UbP/UBTD2 N-terminal" evidence="1">
    <location>
        <begin position="71"/>
        <end position="165"/>
    </location>
</feature>
<gene>
    <name evidence="2" type="ORF">PSACC_01302</name>
</gene>
<dbReference type="AlphaFoldDB" id="A0A2H9TME6"/>
<proteinExistence type="predicted"/>
<dbReference type="Gene3D" id="1.20.225.20">
    <property type="entry name" value="Ub domain-containing protein, DC-UbP/UBTD2, N-terminal domain"/>
    <property type="match status" value="1"/>
</dbReference>
<dbReference type="InterPro" id="IPR038169">
    <property type="entry name" value="DC-UbP/UBTD2_N_sf"/>
</dbReference>
<sequence>MGACVSYCCGDETDNENQGSAQANTLADSQQLLDECVFPAQYSLGQKYSQFPPNPRPCTSVRASVHNCELQKIAIPWRTPVPLTAAQLTRRREEFWETAPAYGGAVEVWQALRNAVTVGQADMETAKMILDCVGVTTPTGTLTEAYDERGYRYSIPPYCLATPANGLVDGQEAKDETCNLPSLPKGLPTKNINIRLSTGDDVAFEVPDFPDVCIGHLREIVRKQLNTDQRIEFFWSGHGPLFSTTKMSAIRATDTTATQPILQAWIFSNNK</sequence>
<evidence type="ECO:0000313" key="3">
    <source>
        <dbReference type="Proteomes" id="UP000240830"/>
    </source>
</evidence>
<dbReference type="Pfam" id="PF16455">
    <property type="entry name" value="UBD"/>
    <property type="match status" value="1"/>
</dbReference>
<reference evidence="2 3" key="1">
    <citation type="submission" date="2016-10" db="EMBL/GenBank/DDBJ databases">
        <title>The genome of Paramicrosporidium saccamoebae is the missing link in understanding Cryptomycota and Microsporidia evolution.</title>
        <authorList>
            <person name="Quandt C.A."/>
            <person name="Beaudet D."/>
            <person name="Corsaro D."/>
            <person name="Michel R."/>
            <person name="Corradi N."/>
            <person name="James T."/>
        </authorList>
    </citation>
    <scope>NUCLEOTIDE SEQUENCE [LARGE SCALE GENOMIC DNA]</scope>
    <source>
        <strain evidence="2 3">KSL3</strain>
    </source>
</reference>
<dbReference type="InterPro" id="IPR039869">
    <property type="entry name" value="UBTD1/2"/>
</dbReference>
<accession>A0A2H9TME6</accession>
<organism evidence="2 3">
    <name type="scientific">Paramicrosporidium saccamoebae</name>
    <dbReference type="NCBI Taxonomy" id="1246581"/>
    <lineage>
        <taxon>Eukaryota</taxon>
        <taxon>Fungi</taxon>
        <taxon>Fungi incertae sedis</taxon>
        <taxon>Cryptomycota</taxon>
        <taxon>Cryptomycota incertae sedis</taxon>
        <taxon>Paramicrosporidium</taxon>
    </lineage>
</organism>